<organism evidence="2 3">
    <name type="scientific">Raphanus sativus</name>
    <name type="common">Radish</name>
    <name type="synonym">Raphanus raphanistrum var. sativus</name>
    <dbReference type="NCBI Taxonomy" id="3726"/>
    <lineage>
        <taxon>Eukaryota</taxon>
        <taxon>Viridiplantae</taxon>
        <taxon>Streptophyta</taxon>
        <taxon>Embryophyta</taxon>
        <taxon>Tracheophyta</taxon>
        <taxon>Spermatophyta</taxon>
        <taxon>Magnoliopsida</taxon>
        <taxon>eudicotyledons</taxon>
        <taxon>Gunneridae</taxon>
        <taxon>Pentapetalae</taxon>
        <taxon>rosids</taxon>
        <taxon>malvids</taxon>
        <taxon>Brassicales</taxon>
        <taxon>Brassicaceae</taxon>
        <taxon>Brassiceae</taxon>
        <taxon>Raphanus</taxon>
    </lineage>
</organism>
<proteinExistence type="predicted"/>
<reference evidence="3" key="2">
    <citation type="submission" date="2025-08" db="UniProtKB">
        <authorList>
            <consortium name="RefSeq"/>
        </authorList>
    </citation>
    <scope>IDENTIFICATION</scope>
    <source>
        <tissue evidence="3">Leaf</tissue>
    </source>
</reference>
<accession>A0A9W3C8L4</accession>
<dbReference type="AlphaFoldDB" id="A0A9W3C8L4"/>
<keyword evidence="2" id="KW-1185">Reference proteome</keyword>
<gene>
    <name evidence="3" type="primary">LOC130498496</name>
</gene>
<protein>
    <submittedName>
        <fullName evidence="3">Uncharacterized protein LOC130498496 isoform X1</fullName>
    </submittedName>
</protein>
<feature type="region of interest" description="Disordered" evidence="1">
    <location>
        <begin position="102"/>
        <end position="127"/>
    </location>
</feature>
<dbReference type="KEGG" id="rsz:130498496"/>
<evidence type="ECO:0000256" key="1">
    <source>
        <dbReference type="SAM" id="MobiDB-lite"/>
    </source>
</evidence>
<evidence type="ECO:0000313" key="2">
    <source>
        <dbReference type="Proteomes" id="UP000504610"/>
    </source>
</evidence>
<dbReference type="Proteomes" id="UP000504610">
    <property type="component" value="Chromosome 8"/>
</dbReference>
<feature type="compositionally biased region" description="Basic and acidic residues" evidence="1">
    <location>
        <begin position="105"/>
        <end position="119"/>
    </location>
</feature>
<dbReference type="RefSeq" id="XP_056847889.1">
    <property type="nucleotide sequence ID" value="XM_056991909.1"/>
</dbReference>
<reference evidence="2" key="1">
    <citation type="journal article" date="2019" name="Database">
        <title>The radish genome database (RadishGD): an integrated information resource for radish genomics.</title>
        <authorList>
            <person name="Yu H.J."/>
            <person name="Baek S."/>
            <person name="Lee Y.J."/>
            <person name="Cho A."/>
            <person name="Mun J.H."/>
        </authorList>
    </citation>
    <scope>NUCLEOTIDE SEQUENCE [LARGE SCALE GENOMIC DNA]</scope>
    <source>
        <strain evidence="2">cv. WK10039</strain>
    </source>
</reference>
<name>A0A9W3C8L4_RAPSA</name>
<sequence length="127" mass="14865">MQRIIRREDSQRERFFYNVCESLLSVNPNRKNDARSLKRALDLVSPVHGQFPPILLILKPRVWRDTDCIPRWTRTRRISLPNPPSSRAFSFSRLFRPSSPLFSSREQKRKAEVLMERRTSGGVTSAP</sequence>
<evidence type="ECO:0000313" key="3">
    <source>
        <dbReference type="RefSeq" id="XP_056847889.1"/>
    </source>
</evidence>
<dbReference type="GeneID" id="130498496"/>